<name>A0A8J3CWA7_9BACT</name>
<sequence>MNIYKLIIRNLILLCLITVAACSRSSIQEERMIYEEVMSSLIESWRLGAKFNLNKIQVHDFVSYRNLNYFIEGDALIFLLPGDTCHSCLDRELNKFLEWDISVDKYILGLNTNNNYLLDLKRRYPEIKGFFVIQNKDDFKNLVLLPHIVFYHHSEGTYLNYGAVKSGINHFNYFKSVVENLEKP</sequence>
<gene>
    <name evidence="1" type="ORF">GCM10008106_14290</name>
</gene>
<reference evidence="1" key="1">
    <citation type="journal article" date="2014" name="Int. J. Syst. Evol. Microbiol.">
        <title>Complete genome sequence of Corynebacterium casei LMG S-19264T (=DSM 44701T), isolated from a smear-ripened cheese.</title>
        <authorList>
            <consortium name="US DOE Joint Genome Institute (JGI-PGF)"/>
            <person name="Walter F."/>
            <person name="Albersmeier A."/>
            <person name="Kalinowski J."/>
            <person name="Ruckert C."/>
        </authorList>
    </citation>
    <scope>NUCLEOTIDE SEQUENCE</scope>
    <source>
        <strain evidence="1">KCTC 23224</strain>
    </source>
</reference>
<dbReference type="Proteomes" id="UP000642809">
    <property type="component" value="Unassembled WGS sequence"/>
</dbReference>
<dbReference type="EMBL" id="BMYF01000007">
    <property type="protein sequence ID" value="GHB34186.1"/>
    <property type="molecule type" value="Genomic_DNA"/>
</dbReference>
<evidence type="ECO:0008006" key="3">
    <source>
        <dbReference type="Google" id="ProtNLM"/>
    </source>
</evidence>
<protein>
    <recommendedName>
        <fullName evidence="3">Lipoprotein</fullName>
    </recommendedName>
</protein>
<comment type="caution">
    <text evidence="1">The sequence shown here is derived from an EMBL/GenBank/DDBJ whole genome shotgun (WGS) entry which is preliminary data.</text>
</comment>
<reference evidence="1" key="2">
    <citation type="submission" date="2020-09" db="EMBL/GenBank/DDBJ databases">
        <authorList>
            <person name="Sun Q."/>
            <person name="Kim S."/>
        </authorList>
    </citation>
    <scope>NUCLEOTIDE SEQUENCE</scope>
    <source>
        <strain evidence="1">KCTC 23224</strain>
    </source>
</reference>
<evidence type="ECO:0000313" key="1">
    <source>
        <dbReference type="EMBL" id="GHB34186.1"/>
    </source>
</evidence>
<proteinExistence type="predicted"/>
<accession>A0A8J3CWA7</accession>
<organism evidence="1 2">
    <name type="scientific">Mongoliitalea lutea</name>
    <dbReference type="NCBI Taxonomy" id="849756"/>
    <lineage>
        <taxon>Bacteria</taxon>
        <taxon>Pseudomonadati</taxon>
        <taxon>Bacteroidota</taxon>
        <taxon>Cytophagia</taxon>
        <taxon>Cytophagales</taxon>
        <taxon>Cyclobacteriaceae</taxon>
        <taxon>Mongoliitalea</taxon>
    </lineage>
</organism>
<dbReference type="AlphaFoldDB" id="A0A8J3CWA7"/>
<dbReference type="PROSITE" id="PS51257">
    <property type="entry name" value="PROKAR_LIPOPROTEIN"/>
    <property type="match status" value="1"/>
</dbReference>
<dbReference type="RefSeq" id="WP_189579983.1">
    <property type="nucleotide sequence ID" value="NZ_BMYF01000007.1"/>
</dbReference>
<keyword evidence="2" id="KW-1185">Reference proteome</keyword>
<evidence type="ECO:0000313" key="2">
    <source>
        <dbReference type="Proteomes" id="UP000642809"/>
    </source>
</evidence>